<dbReference type="Proteomes" id="UP001198701">
    <property type="component" value="Unassembled WGS sequence"/>
</dbReference>
<protein>
    <recommendedName>
        <fullName evidence="1">DUF7931 domain-containing protein</fullName>
    </recommendedName>
</protein>
<evidence type="ECO:0000313" key="2">
    <source>
        <dbReference type="EMBL" id="MCC6071419.1"/>
    </source>
</evidence>
<keyword evidence="3" id="KW-1185">Reference proteome</keyword>
<dbReference type="RefSeq" id="WP_229432331.1">
    <property type="nucleotide sequence ID" value="NZ_JAJHPV010000013.1"/>
</dbReference>
<feature type="domain" description="DUF7931" evidence="1">
    <location>
        <begin position="17"/>
        <end position="152"/>
    </location>
</feature>
<dbReference type="InterPro" id="IPR057691">
    <property type="entry name" value="DUF7931"/>
</dbReference>
<evidence type="ECO:0000313" key="3">
    <source>
        <dbReference type="Proteomes" id="UP001198701"/>
    </source>
</evidence>
<dbReference type="EMBL" id="JAJHPV010000013">
    <property type="protein sequence ID" value="MCC6071419.1"/>
    <property type="molecule type" value="Genomic_DNA"/>
</dbReference>
<comment type="caution">
    <text evidence="2">The sequence shown here is derived from an EMBL/GenBank/DDBJ whole genome shotgun (WGS) entry which is preliminary data.</text>
</comment>
<sequence length="161" mass="18294">MDLDESGVYPFASHAEFGNHLRACVERSVATLHMFDPDFSVFPLGASDVDALLRDFLRTGGHVRLAMHRTGHIERNYPRFLRLLKDYSHRIECRVTGRNLHQLTDSFCIGDEVNIVRRFHSDHMRGEAAFNMPQSAEISAERFRGIWAESLPGLHATTTGL</sequence>
<proteinExistence type="predicted"/>
<organism evidence="2 3">
    <name type="scientific">Massilia agrisoli</name>
    <dbReference type="NCBI Taxonomy" id="2892444"/>
    <lineage>
        <taxon>Bacteria</taxon>
        <taxon>Pseudomonadati</taxon>
        <taxon>Pseudomonadota</taxon>
        <taxon>Betaproteobacteria</taxon>
        <taxon>Burkholderiales</taxon>
        <taxon>Oxalobacteraceae</taxon>
        <taxon>Telluria group</taxon>
        <taxon>Massilia</taxon>
    </lineage>
</organism>
<dbReference type="Pfam" id="PF25559">
    <property type="entry name" value="DUF7931"/>
    <property type="match status" value="1"/>
</dbReference>
<accession>A0ABS8IW11</accession>
<gene>
    <name evidence="2" type="ORF">LMJ30_10665</name>
</gene>
<evidence type="ECO:0000259" key="1">
    <source>
        <dbReference type="Pfam" id="PF25559"/>
    </source>
</evidence>
<name>A0ABS8IW11_9BURK</name>
<reference evidence="2 3" key="1">
    <citation type="submission" date="2021-11" db="EMBL/GenBank/DDBJ databases">
        <authorList>
            <person name="Huq M.A."/>
        </authorList>
    </citation>
    <scope>NUCLEOTIDE SEQUENCE [LARGE SCALE GENOMIC DNA]</scope>
    <source>
        <strain evidence="2 3">MAHUQ-52</strain>
    </source>
</reference>